<dbReference type="EMBL" id="BMMZ01000013">
    <property type="protein sequence ID" value="GGL78058.1"/>
    <property type="molecule type" value="Genomic_DNA"/>
</dbReference>
<feature type="transmembrane region" description="Helical" evidence="2">
    <location>
        <begin position="385"/>
        <end position="410"/>
    </location>
</feature>
<feature type="transmembrane region" description="Helical" evidence="2">
    <location>
        <begin position="345"/>
        <end position="365"/>
    </location>
</feature>
<feature type="transmembrane region" description="Helical" evidence="2">
    <location>
        <begin position="314"/>
        <end position="333"/>
    </location>
</feature>
<evidence type="ECO:0000256" key="1">
    <source>
        <dbReference type="SAM" id="MobiDB-lite"/>
    </source>
</evidence>
<feature type="transmembrane region" description="Helical" evidence="2">
    <location>
        <begin position="168"/>
        <end position="187"/>
    </location>
</feature>
<feature type="region of interest" description="Disordered" evidence="1">
    <location>
        <begin position="1"/>
        <end position="36"/>
    </location>
</feature>
<reference evidence="3" key="2">
    <citation type="submission" date="2020-09" db="EMBL/GenBank/DDBJ databases">
        <authorList>
            <person name="Sun Q."/>
            <person name="Zhou Y."/>
        </authorList>
    </citation>
    <scope>NUCLEOTIDE SEQUENCE</scope>
    <source>
        <strain evidence="3">CGMCC 4.7306</strain>
    </source>
</reference>
<proteinExistence type="predicted"/>
<evidence type="ECO:0000313" key="3">
    <source>
        <dbReference type="EMBL" id="GGL78058.1"/>
    </source>
</evidence>
<evidence type="ECO:0000313" key="4">
    <source>
        <dbReference type="Proteomes" id="UP000613840"/>
    </source>
</evidence>
<organism evidence="3 4">
    <name type="scientific">Microlunatus endophyticus</name>
    <dbReference type="NCBI Taxonomy" id="1716077"/>
    <lineage>
        <taxon>Bacteria</taxon>
        <taxon>Bacillati</taxon>
        <taxon>Actinomycetota</taxon>
        <taxon>Actinomycetes</taxon>
        <taxon>Propionibacteriales</taxon>
        <taxon>Propionibacteriaceae</taxon>
        <taxon>Microlunatus</taxon>
    </lineage>
</organism>
<feature type="compositionally biased region" description="Acidic residues" evidence="1">
    <location>
        <begin position="435"/>
        <end position="467"/>
    </location>
</feature>
<reference evidence="3" key="1">
    <citation type="journal article" date="2014" name="Int. J. Syst. Evol. Microbiol.">
        <title>Complete genome sequence of Corynebacterium casei LMG S-19264T (=DSM 44701T), isolated from a smear-ripened cheese.</title>
        <authorList>
            <consortium name="US DOE Joint Genome Institute (JGI-PGF)"/>
            <person name="Walter F."/>
            <person name="Albersmeier A."/>
            <person name="Kalinowski J."/>
            <person name="Ruckert C."/>
        </authorList>
    </citation>
    <scope>NUCLEOTIDE SEQUENCE</scope>
    <source>
        <strain evidence="3">CGMCC 4.7306</strain>
    </source>
</reference>
<feature type="transmembrane region" description="Helical" evidence="2">
    <location>
        <begin position="100"/>
        <end position="120"/>
    </location>
</feature>
<dbReference type="Pfam" id="PF19877">
    <property type="entry name" value="DUF6350"/>
    <property type="match status" value="1"/>
</dbReference>
<feature type="region of interest" description="Disordered" evidence="1">
    <location>
        <begin position="418"/>
        <end position="476"/>
    </location>
</feature>
<feature type="transmembrane region" description="Helical" evidence="2">
    <location>
        <begin position="236"/>
        <end position="257"/>
    </location>
</feature>
<gene>
    <name evidence="3" type="ORF">GCM10011575_40440</name>
</gene>
<dbReference type="Proteomes" id="UP000613840">
    <property type="component" value="Unassembled WGS sequence"/>
</dbReference>
<keyword evidence="2" id="KW-1133">Transmembrane helix</keyword>
<feature type="transmembrane region" description="Helical" evidence="2">
    <location>
        <begin position="264"/>
        <end position="286"/>
    </location>
</feature>
<dbReference type="AlphaFoldDB" id="A0A917SGX5"/>
<keyword evidence="4" id="KW-1185">Reference proteome</keyword>
<dbReference type="RefSeq" id="WP_188897229.1">
    <property type="nucleotide sequence ID" value="NZ_BMMZ01000013.1"/>
</dbReference>
<sequence length="476" mass="48188">MASPLSSRRSKRPSARQTPDVRLTATRAEEADSDGEPYGPRWGWQLVAVGGALISALAGWVIVSGLAVVGWLAADPGDLSSVLHTGTRLWLLANGSPARLGGVSWSLVPLGMSLLIVFMISRFTRSAVRFAQAEDSEALRIAAGAAGLATVGYAIVVAAVALTSGADVVRGVVGAALIAAIGSFWGASRGAGIRLSDYWPQWTRPLPAAVSGGVGVLLVSGSAVLATGMILHAHRISVLAAGLGAGTVGGIALWAAQAAFAPNVVIWAASYALGAGFTIGQGSVVAPSDTSLGLLPSIPILGALPGVGPGTAVSLSWLGSGVVAGAVAAFFVVRRRPDARPDETSLVGGLAGLLAALVFTGLGAATGGGLGDGRLAGAGPRMLPLLVMSCTLLGLSGMICGLVFGLVATLRRVRSHRTQAADRRVRPEAAAAPAMEDDDTVAVELPEDAEIDAEEDAEIDAEEDAEETVVRQRRSA</sequence>
<comment type="caution">
    <text evidence="3">The sequence shown here is derived from an EMBL/GenBank/DDBJ whole genome shotgun (WGS) entry which is preliminary data.</text>
</comment>
<feature type="transmembrane region" description="Helical" evidence="2">
    <location>
        <begin position="208"/>
        <end position="230"/>
    </location>
</feature>
<name>A0A917SGX5_9ACTN</name>
<dbReference type="InterPro" id="IPR045931">
    <property type="entry name" value="DUF6350"/>
</dbReference>
<evidence type="ECO:0000256" key="2">
    <source>
        <dbReference type="SAM" id="Phobius"/>
    </source>
</evidence>
<feature type="transmembrane region" description="Helical" evidence="2">
    <location>
        <begin position="141"/>
        <end position="162"/>
    </location>
</feature>
<protein>
    <submittedName>
        <fullName evidence="3">Uncharacterized protein</fullName>
    </submittedName>
</protein>
<accession>A0A917SGX5</accession>
<keyword evidence="2" id="KW-0472">Membrane</keyword>
<feature type="transmembrane region" description="Helical" evidence="2">
    <location>
        <begin position="46"/>
        <end position="74"/>
    </location>
</feature>
<keyword evidence="2" id="KW-0812">Transmembrane</keyword>